<evidence type="ECO:0008006" key="5">
    <source>
        <dbReference type="Google" id="ProtNLM"/>
    </source>
</evidence>
<dbReference type="Proteomes" id="UP000190229">
    <property type="component" value="Unassembled WGS sequence"/>
</dbReference>
<dbReference type="RefSeq" id="WP_067566620.1">
    <property type="nucleotide sequence ID" value="NZ_LSUQ01000055.1"/>
</dbReference>
<comment type="caution">
    <text evidence="1">The sequence shown here is derived from an EMBL/GenBank/DDBJ whole genome shotgun (WGS) entry which is preliminary data.</text>
</comment>
<dbReference type="EMBL" id="LSUQ01000055">
    <property type="protein sequence ID" value="OAG92986.1"/>
    <property type="molecule type" value="Genomic_DNA"/>
</dbReference>
<proteinExistence type="predicted"/>
<keyword evidence="4" id="KW-1185">Reference proteome</keyword>
<dbReference type="EMBL" id="MWPS01000027">
    <property type="protein sequence ID" value="OPG15582.1"/>
    <property type="molecule type" value="Genomic_DNA"/>
</dbReference>
<name>A0A162SP77_9BACL</name>
<dbReference type="Proteomes" id="UP000077421">
    <property type="component" value="Unassembled WGS sequence"/>
</dbReference>
<evidence type="ECO:0000313" key="4">
    <source>
        <dbReference type="Proteomes" id="UP000190229"/>
    </source>
</evidence>
<gene>
    <name evidence="1" type="ORF">AYW79_12655</name>
    <name evidence="2" type="ORF">B2M26_10965</name>
</gene>
<dbReference type="InterPro" id="IPR023906">
    <property type="entry name" value="rSAM_target_put"/>
</dbReference>
<dbReference type="Pfam" id="PF26005">
    <property type="entry name" value="rSAM_target_put"/>
    <property type="match status" value="1"/>
</dbReference>
<reference evidence="2 4" key="2">
    <citation type="submission" date="2017-02" db="EMBL/GenBank/DDBJ databases">
        <title>Draft genome of Acidibacillus ferrooxidans Huett2.</title>
        <authorList>
            <person name="Schopf S."/>
        </authorList>
    </citation>
    <scope>NUCLEOTIDE SEQUENCE [LARGE SCALE GENOMIC DNA]</scope>
    <source>
        <strain evidence="2 4">Huett2</strain>
    </source>
</reference>
<evidence type="ECO:0000313" key="3">
    <source>
        <dbReference type="Proteomes" id="UP000077421"/>
    </source>
</evidence>
<protein>
    <recommendedName>
        <fullName evidence="5">CGCGG family rSAM-modified RiPP protein</fullName>
    </recommendedName>
</protein>
<organism evidence="1 3">
    <name type="scientific">Ferroacidibacillus organovorans</name>
    <dbReference type="NCBI Taxonomy" id="1765683"/>
    <lineage>
        <taxon>Bacteria</taxon>
        <taxon>Bacillati</taxon>
        <taxon>Bacillota</taxon>
        <taxon>Bacilli</taxon>
        <taxon>Bacillales</taxon>
        <taxon>Alicyclobacillaceae</taxon>
        <taxon>Ferroacidibacillus</taxon>
    </lineage>
</organism>
<evidence type="ECO:0000313" key="1">
    <source>
        <dbReference type="EMBL" id="OAG92986.1"/>
    </source>
</evidence>
<dbReference type="OrthoDB" id="2679650at2"/>
<dbReference type="NCBIfam" id="TIGR03995">
    <property type="entry name" value="target_X_rSAM"/>
    <property type="match status" value="1"/>
</dbReference>
<evidence type="ECO:0000313" key="2">
    <source>
        <dbReference type="EMBL" id="OPG15582.1"/>
    </source>
</evidence>
<dbReference type="AlphaFoldDB" id="A0A162SP77"/>
<sequence>MGSWSINLETEEYALDRDLILKDSMEAIYKTTPGYFVNLAVAQNHGNPDDYLVPALQNHFGNQIHIRFIDQCGCGGYVYRVTRRQTDRLYFS</sequence>
<reference evidence="1 3" key="1">
    <citation type="submission" date="2016-02" db="EMBL/GenBank/DDBJ databases">
        <title>Draft genome sequence of Acidibacillus ferrooxidans SLC66.</title>
        <authorList>
            <person name="Oliveira G."/>
            <person name="Nancucheo I."/>
            <person name="Dall'Agnol H."/>
            <person name="Johnson B."/>
            <person name="Oliveira R."/>
            <person name="Nunes G.L."/>
            <person name="Tzotzos G."/>
            <person name="Orellana S.C."/>
            <person name="Salim A.C."/>
            <person name="Araujo F.M."/>
        </authorList>
    </citation>
    <scope>NUCLEOTIDE SEQUENCE [LARGE SCALE GENOMIC DNA]</scope>
    <source>
        <strain evidence="1 3">SLC66</strain>
    </source>
</reference>
<accession>A0A162SP77</accession>